<dbReference type="GO" id="GO:0020037">
    <property type="term" value="F:heme binding"/>
    <property type="evidence" value="ECO:0007669"/>
    <property type="project" value="InterPro"/>
</dbReference>
<dbReference type="GO" id="GO:0016705">
    <property type="term" value="F:oxidoreductase activity, acting on paired donors, with incorporation or reduction of molecular oxygen"/>
    <property type="evidence" value="ECO:0007669"/>
    <property type="project" value="InterPro"/>
</dbReference>
<evidence type="ECO:0000313" key="10">
    <source>
        <dbReference type="EMBL" id="EEQ28278.1"/>
    </source>
</evidence>
<comment type="similarity">
    <text evidence="2">Belongs to the cytochrome P450 family.</text>
</comment>
<dbReference type="CDD" id="cd00302">
    <property type="entry name" value="cytochrome_P450"/>
    <property type="match status" value="1"/>
</dbReference>
<dbReference type="Gene3D" id="1.10.630.10">
    <property type="entry name" value="Cytochrome P450"/>
    <property type="match status" value="2"/>
</dbReference>
<keyword evidence="7" id="KW-0503">Monooxygenase</keyword>
<dbReference type="InterPro" id="IPR036396">
    <property type="entry name" value="Cyt_P450_sf"/>
</dbReference>
<accession>C5FEY4</accession>
<evidence type="ECO:0000256" key="3">
    <source>
        <dbReference type="ARBA" id="ARBA00022617"/>
    </source>
</evidence>
<dbReference type="EMBL" id="DS995701">
    <property type="protein sequence ID" value="EEQ28278.1"/>
    <property type="molecule type" value="Genomic_DNA"/>
</dbReference>
<keyword evidence="9" id="KW-0812">Transmembrane</keyword>
<dbReference type="GO" id="GO:0005506">
    <property type="term" value="F:iron ion binding"/>
    <property type="evidence" value="ECO:0007669"/>
    <property type="project" value="InterPro"/>
</dbReference>
<dbReference type="InterPro" id="IPR001128">
    <property type="entry name" value="Cyt_P450"/>
</dbReference>
<sequence length="481" mass="54103">MALVLEYILQNQGLSAIILSLLLVSLVALLACLPRQLPFPDGAPKLLSEGYPVIGMLRFFSDRYNFYTDGIAASNTGSFSFYFGQHQIVGVSGPEGRKMFFQSKSMDLNEGYTALLSTTPSVKDTDRADWYSQARASMMARGNLDQNLPFLVGDAITTFKQASGSTVTEGFIDPFDQANYAVYQSIMRVIGANEIADSKHLCTKTLDLFEQIEKGSSPARIICPWLPTPAYLRRMTASVKLYTIFSELVQERKSSGRESTLYASQVNTPICVGWLLVYLASNSYWLRLVRNETDSVLSKYRSCNETTEQTLGRLNLEAWESEFPTIDLCLRECIRLHVSGSAFRRNKSNMDVPIGNTGEAVPRDAYVFYLFDEVHLNPDIYPDPDSWDPGRYLTDASKDKEVPLSYLGWGNGRHPCFATQLAKLDMTIIAVVFVSMFNFSLCDEFSNPINDPPMPDRSHPSHRKPETAVKLKYTHRRFSIL</sequence>
<organism evidence="10 11">
    <name type="scientific">Arthroderma otae (strain ATCC MYA-4605 / CBS 113480)</name>
    <name type="common">Microsporum canis</name>
    <dbReference type="NCBI Taxonomy" id="554155"/>
    <lineage>
        <taxon>Eukaryota</taxon>
        <taxon>Fungi</taxon>
        <taxon>Dikarya</taxon>
        <taxon>Ascomycota</taxon>
        <taxon>Pezizomycotina</taxon>
        <taxon>Eurotiomycetes</taxon>
        <taxon>Eurotiomycetidae</taxon>
        <taxon>Onygenales</taxon>
        <taxon>Arthrodermataceae</taxon>
        <taxon>Microsporum</taxon>
    </lineage>
</organism>
<dbReference type="HOGENOM" id="CLU_033574_2_0_1"/>
<keyword evidence="6 8" id="KW-0408">Iron</keyword>
<dbReference type="VEuPathDB" id="FungiDB:MCYG_01166"/>
<dbReference type="PANTHER" id="PTHR24304:SF2">
    <property type="entry name" value="24-HYDROXYCHOLESTEROL 7-ALPHA-HYDROXYLASE"/>
    <property type="match status" value="1"/>
</dbReference>
<evidence type="ECO:0000256" key="8">
    <source>
        <dbReference type="PIRSR" id="PIRSR602403-1"/>
    </source>
</evidence>
<keyword evidence="3 8" id="KW-0349">Heme</keyword>
<evidence type="ECO:0000256" key="2">
    <source>
        <dbReference type="ARBA" id="ARBA00010617"/>
    </source>
</evidence>
<proteinExistence type="inferred from homology"/>
<dbReference type="OMA" id="HACKGQR"/>
<keyword evidence="4 8" id="KW-0479">Metal-binding</keyword>
<dbReference type="InterPro" id="IPR050529">
    <property type="entry name" value="CYP450_sterol_14alpha_dmase"/>
</dbReference>
<dbReference type="SUPFAM" id="SSF48264">
    <property type="entry name" value="Cytochrome P450"/>
    <property type="match status" value="1"/>
</dbReference>
<dbReference type="eggNOG" id="KOG0684">
    <property type="taxonomic scope" value="Eukaryota"/>
</dbReference>
<evidence type="ECO:0000256" key="1">
    <source>
        <dbReference type="ARBA" id="ARBA00001971"/>
    </source>
</evidence>
<evidence type="ECO:0000313" key="11">
    <source>
        <dbReference type="Proteomes" id="UP000002035"/>
    </source>
</evidence>
<keyword evidence="11" id="KW-1185">Reference proteome</keyword>
<protein>
    <recommendedName>
        <fullName evidence="12">Cytochrome P450 6A1</fullName>
    </recommendedName>
</protein>
<keyword evidence="9" id="KW-1133">Transmembrane helix</keyword>
<evidence type="ECO:0000256" key="5">
    <source>
        <dbReference type="ARBA" id="ARBA00023002"/>
    </source>
</evidence>
<evidence type="ECO:0000256" key="4">
    <source>
        <dbReference type="ARBA" id="ARBA00022723"/>
    </source>
</evidence>
<dbReference type="GeneID" id="9228603"/>
<reference evidence="11" key="1">
    <citation type="journal article" date="2012" name="MBio">
        <title>Comparative genome analysis of Trichophyton rubrum and related dermatophytes reveals candidate genes involved in infection.</title>
        <authorList>
            <person name="Martinez D.A."/>
            <person name="Oliver B.G."/>
            <person name="Graeser Y."/>
            <person name="Goldberg J.M."/>
            <person name="Li W."/>
            <person name="Martinez-Rossi N.M."/>
            <person name="Monod M."/>
            <person name="Shelest E."/>
            <person name="Barton R.C."/>
            <person name="Birch E."/>
            <person name="Brakhage A.A."/>
            <person name="Chen Z."/>
            <person name="Gurr S.J."/>
            <person name="Heiman D."/>
            <person name="Heitman J."/>
            <person name="Kosti I."/>
            <person name="Rossi A."/>
            <person name="Saif S."/>
            <person name="Samalova M."/>
            <person name="Saunders C.W."/>
            <person name="Shea T."/>
            <person name="Summerbell R.C."/>
            <person name="Xu J."/>
            <person name="Young S."/>
            <person name="Zeng Q."/>
            <person name="Birren B.W."/>
            <person name="Cuomo C.A."/>
            <person name="White T.C."/>
        </authorList>
    </citation>
    <scope>NUCLEOTIDE SEQUENCE [LARGE SCALE GENOMIC DNA]</scope>
    <source>
        <strain evidence="11">ATCC MYA-4605 / CBS 113480</strain>
    </source>
</reference>
<feature type="transmembrane region" description="Helical" evidence="9">
    <location>
        <begin position="12"/>
        <end position="33"/>
    </location>
</feature>
<evidence type="ECO:0000256" key="9">
    <source>
        <dbReference type="SAM" id="Phobius"/>
    </source>
</evidence>
<evidence type="ECO:0008006" key="12">
    <source>
        <dbReference type="Google" id="ProtNLM"/>
    </source>
</evidence>
<keyword evidence="9" id="KW-0472">Membrane</keyword>
<dbReference type="GO" id="GO:0004497">
    <property type="term" value="F:monooxygenase activity"/>
    <property type="evidence" value="ECO:0007669"/>
    <property type="project" value="UniProtKB-KW"/>
</dbReference>
<dbReference type="Pfam" id="PF00067">
    <property type="entry name" value="p450"/>
    <property type="match status" value="1"/>
</dbReference>
<dbReference type="AlphaFoldDB" id="C5FEY4"/>
<dbReference type="OrthoDB" id="1055148at2759"/>
<evidence type="ECO:0000256" key="7">
    <source>
        <dbReference type="ARBA" id="ARBA00023033"/>
    </source>
</evidence>
<dbReference type="PRINTS" id="PR00465">
    <property type="entry name" value="EP450IV"/>
</dbReference>
<dbReference type="STRING" id="554155.C5FEY4"/>
<keyword evidence="5" id="KW-0560">Oxidoreductase</keyword>
<dbReference type="InterPro" id="IPR002403">
    <property type="entry name" value="Cyt_P450_E_grp-IV"/>
</dbReference>
<name>C5FEY4_ARTOC</name>
<gene>
    <name evidence="10" type="ORF">MCYG_01166</name>
</gene>
<feature type="binding site" description="axial binding residue" evidence="8">
    <location>
        <position position="416"/>
    </location>
    <ligand>
        <name>heme</name>
        <dbReference type="ChEBI" id="CHEBI:30413"/>
    </ligand>
    <ligandPart>
        <name>Fe</name>
        <dbReference type="ChEBI" id="CHEBI:18248"/>
    </ligandPart>
</feature>
<comment type="cofactor">
    <cofactor evidence="1 8">
        <name>heme</name>
        <dbReference type="ChEBI" id="CHEBI:30413"/>
    </cofactor>
</comment>
<dbReference type="Proteomes" id="UP000002035">
    <property type="component" value="Unassembled WGS sequence"/>
</dbReference>
<evidence type="ECO:0000256" key="6">
    <source>
        <dbReference type="ARBA" id="ARBA00023004"/>
    </source>
</evidence>
<dbReference type="RefSeq" id="XP_002851062.1">
    <property type="nucleotide sequence ID" value="XM_002851016.1"/>
</dbReference>
<dbReference type="PANTHER" id="PTHR24304">
    <property type="entry name" value="CYTOCHROME P450 FAMILY 7"/>
    <property type="match status" value="1"/>
</dbReference>